<keyword evidence="10" id="KW-0961">Cell wall biogenesis/degradation</keyword>
<evidence type="ECO:0000256" key="3">
    <source>
        <dbReference type="ARBA" id="ARBA00006880"/>
    </source>
</evidence>
<evidence type="ECO:0000256" key="11">
    <source>
        <dbReference type="ARBA" id="ARBA00030835"/>
    </source>
</evidence>
<dbReference type="Gene3D" id="2.10.70.40">
    <property type="entry name" value="peptidoglycan hydrolase"/>
    <property type="match status" value="1"/>
</dbReference>
<dbReference type="PRINTS" id="PR01002">
    <property type="entry name" value="FLGFLGJ"/>
</dbReference>
<evidence type="ECO:0000256" key="10">
    <source>
        <dbReference type="ARBA" id="ARBA00023316"/>
    </source>
</evidence>
<evidence type="ECO:0000256" key="1">
    <source>
        <dbReference type="ARBA" id="ARBA00002954"/>
    </source>
</evidence>
<evidence type="ECO:0000259" key="13">
    <source>
        <dbReference type="SMART" id="SM00047"/>
    </source>
</evidence>
<dbReference type="Pfam" id="PF10135">
    <property type="entry name" value="Rod-binding"/>
    <property type="match status" value="1"/>
</dbReference>
<gene>
    <name evidence="14" type="primary">flgJ</name>
    <name evidence="14" type="ORF">ACFOX3_05420</name>
</gene>
<feature type="domain" description="Mannosyl-glycoprotein endo-beta-N-acetylglucosamidase-like" evidence="13">
    <location>
        <begin position="158"/>
        <end position="320"/>
    </location>
</feature>
<dbReference type="PANTHER" id="PTHR33308">
    <property type="entry name" value="PEPTIDOGLYCAN HYDROLASE FLGJ"/>
    <property type="match status" value="1"/>
</dbReference>
<keyword evidence="14" id="KW-0966">Cell projection</keyword>
<sequence length="321" mass="35211">MTNFVNTTTQLRDNFTDLNSLNSIKKMGRNGDEQALKEVAKQFEALFVQQLLKTMRATEDVFSEGNYDQSNEMKFHRDLMDQQMSLELTKGSGLGLAEALFNQMKAQYGSKLPSGGSAETRDPVVASTGAKQNQNSTAYANSAQVRTEQIAPIVEAQPLDVTEKISSFVDDIYDVAVEAADKLGVKVESVIAQAALETGWGQHTLADADGNSSYNFFNIKAGTRWQGDTISRVVQEFDEGLATLEQAKFRVYPSVTSAFSDFMSFLSDSPRYQHVLGQSSPKDYGTALQAAGYATDPHYADKIARIASNPVLQQALARKLL</sequence>
<comment type="function">
    <text evidence="1">Flagellum-specific muramidase which hydrolyzes the peptidoglycan layer to assemble the rod structure in the periplasmic space.</text>
</comment>
<dbReference type="Gene3D" id="1.10.530.10">
    <property type="match status" value="1"/>
</dbReference>
<comment type="subcellular location">
    <subcellularLocation>
        <location evidence="2">Periplasm</location>
    </subcellularLocation>
</comment>
<evidence type="ECO:0000256" key="5">
    <source>
        <dbReference type="ARBA" id="ARBA00013433"/>
    </source>
</evidence>
<dbReference type="GO" id="GO:0016787">
    <property type="term" value="F:hydrolase activity"/>
    <property type="evidence" value="ECO:0007669"/>
    <property type="project" value="UniProtKB-KW"/>
</dbReference>
<keyword evidence="14" id="KW-0282">Flagellum</keyword>
<proteinExistence type="inferred from homology"/>
<keyword evidence="7" id="KW-1005">Bacterial flagellum biogenesis</keyword>
<dbReference type="PANTHER" id="PTHR33308:SF9">
    <property type="entry name" value="PEPTIDOGLYCAN HYDROLASE FLGJ"/>
    <property type="match status" value="1"/>
</dbReference>
<evidence type="ECO:0000256" key="7">
    <source>
        <dbReference type="ARBA" id="ARBA00022795"/>
    </source>
</evidence>
<keyword evidence="6" id="KW-0574">Periplasm</keyword>
<dbReference type="InterPro" id="IPR013377">
    <property type="entry name" value="FlgJ"/>
</dbReference>
<evidence type="ECO:0000256" key="12">
    <source>
        <dbReference type="SAM" id="MobiDB-lite"/>
    </source>
</evidence>
<evidence type="ECO:0000313" key="14">
    <source>
        <dbReference type="EMBL" id="MFC4361733.1"/>
    </source>
</evidence>
<keyword evidence="14" id="KW-0969">Cilium</keyword>
<feature type="region of interest" description="Disordered" evidence="12">
    <location>
        <begin position="111"/>
        <end position="138"/>
    </location>
</feature>
<dbReference type="NCBIfam" id="TIGR02541">
    <property type="entry name" value="flagell_FlgJ"/>
    <property type="match status" value="1"/>
</dbReference>
<evidence type="ECO:0000256" key="2">
    <source>
        <dbReference type="ARBA" id="ARBA00004418"/>
    </source>
</evidence>
<keyword evidence="8 14" id="KW-0378">Hydrolase</keyword>
<dbReference type="InterPro" id="IPR051056">
    <property type="entry name" value="Glycosyl_Hydrolase_73"/>
</dbReference>
<dbReference type="Proteomes" id="UP001595840">
    <property type="component" value="Unassembled WGS sequence"/>
</dbReference>
<evidence type="ECO:0000256" key="6">
    <source>
        <dbReference type="ARBA" id="ARBA00022764"/>
    </source>
</evidence>
<feature type="compositionally biased region" description="Polar residues" evidence="12">
    <location>
        <begin position="129"/>
        <end position="138"/>
    </location>
</feature>
<evidence type="ECO:0000313" key="15">
    <source>
        <dbReference type="Proteomes" id="UP001595840"/>
    </source>
</evidence>
<dbReference type="InterPro" id="IPR019301">
    <property type="entry name" value="Flagellar_prot_FlgJ_N"/>
</dbReference>
<keyword evidence="9" id="KW-0326">Glycosidase</keyword>
<evidence type="ECO:0000256" key="9">
    <source>
        <dbReference type="ARBA" id="ARBA00023295"/>
    </source>
</evidence>
<protein>
    <recommendedName>
        <fullName evidence="5">Peptidoglycan hydrolase FlgJ</fullName>
    </recommendedName>
    <alternativeName>
        <fullName evidence="11">Muramidase FlgJ</fullName>
    </alternativeName>
</protein>
<dbReference type="EMBL" id="JBHSCX010000004">
    <property type="protein sequence ID" value="MFC4361733.1"/>
    <property type="molecule type" value="Genomic_DNA"/>
</dbReference>
<comment type="similarity">
    <text evidence="3">In the N-terminal section; belongs to the FlgJ family.</text>
</comment>
<dbReference type="SMART" id="SM00047">
    <property type="entry name" value="LYZ2"/>
    <property type="match status" value="1"/>
</dbReference>
<accession>A0ABV8V1Z0</accession>
<reference evidence="15" key="1">
    <citation type="journal article" date="2019" name="Int. J. Syst. Evol. Microbiol.">
        <title>The Global Catalogue of Microorganisms (GCM) 10K type strain sequencing project: providing services to taxonomists for standard genome sequencing and annotation.</title>
        <authorList>
            <consortium name="The Broad Institute Genomics Platform"/>
            <consortium name="The Broad Institute Genome Sequencing Center for Infectious Disease"/>
            <person name="Wu L."/>
            <person name="Ma J."/>
        </authorList>
    </citation>
    <scope>NUCLEOTIDE SEQUENCE [LARGE SCALE GENOMIC DNA]</scope>
    <source>
        <strain evidence="15">CECT 8570</strain>
    </source>
</reference>
<comment type="similarity">
    <text evidence="4">In the C-terminal section; belongs to the glycosyl hydrolase 73 family.</text>
</comment>
<keyword evidence="15" id="KW-1185">Reference proteome</keyword>
<dbReference type="RefSeq" id="WP_290263658.1">
    <property type="nucleotide sequence ID" value="NZ_JAUFQG010000006.1"/>
</dbReference>
<evidence type="ECO:0000256" key="4">
    <source>
        <dbReference type="ARBA" id="ARBA00007974"/>
    </source>
</evidence>
<organism evidence="14 15">
    <name type="scientific">Simiduia curdlanivorans</name>
    <dbReference type="NCBI Taxonomy" id="1492769"/>
    <lineage>
        <taxon>Bacteria</taxon>
        <taxon>Pseudomonadati</taxon>
        <taxon>Pseudomonadota</taxon>
        <taxon>Gammaproteobacteria</taxon>
        <taxon>Cellvibrionales</taxon>
        <taxon>Cellvibrionaceae</taxon>
        <taxon>Simiduia</taxon>
    </lineage>
</organism>
<dbReference type="Pfam" id="PF01832">
    <property type="entry name" value="Glucosaminidase"/>
    <property type="match status" value="1"/>
</dbReference>
<name>A0ABV8V1Z0_9GAMM</name>
<dbReference type="InterPro" id="IPR002901">
    <property type="entry name" value="MGlyc_endo_b_GlcNAc-like_dom"/>
</dbReference>
<evidence type="ECO:0000256" key="8">
    <source>
        <dbReference type="ARBA" id="ARBA00022801"/>
    </source>
</evidence>
<comment type="caution">
    <text evidence="14">The sequence shown here is derived from an EMBL/GenBank/DDBJ whole genome shotgun (WGS) entry which is preliminary data.</text>
</comment>